<accession>A0A7X4GMY3</accession>
<evidence type="ECO:0000256" key="1">
    <source>
        <dbReference type="SAM" id="MobiDB-lite"/>
    </source>
</evidence>
<dbReference type="AlphaFoldDB" id="A0A7X4GMY3"/>
<evidence type="ECO:0000313" key="3">
    <source>
        <dbReference type="Proteomes" id="UP000450012"/>
    </source>
</evidence>
<gene>
    <name evidence="2" type="ORF">GTP45_01250</name>
</gene>
<name>A0A7X4GMY3_9BURK</name>
<comment type="caution">
    <text evidence="2">The sequence shown here is derived from an EMBL/GenBank/DDBJ whole genome shotgun (WGS) entry which is preliminary data.</text>
</comment>
<keyword evidence="3" id="KW-1185">Reference proteome</keyword>
<sequence length="116" mass="12785">MTQRAFSLVLQDIRDGRTHSELTASMEELLTAVRNTGKAGSITLEIKVKPNTRGGDIDRVLVTDKVTTKIPKPERGDDFFFVTDDNNLSRNHPRQHSLDLRTAAGGAPSQLKEAAQ</sequence>
<proteinExistence type="predicted"/>
<dbReference type="RefSeq" id="WP_161012069.1">
    <property type="nucleotide sequence ID" value="NZ_WWCK01000001.1"/>
</dbReference>
<protein>
    <submittedName>
        <fullName evidence="2">Uncharacterized protein</fullName>
    </submittedName>
</protein>
<feature type="region of interest" description="Disordered" evidence="1">
    <location>
        <begin position="86"/>
        <end position="116"/>
    </location>
</feature>
<reference evidence="2 3" key="1">
    <citation type="submission" date="2019-12" db="EMBL/GenBank/DDBJ databases">
        <title>Novel species isolated from a subtropical stream in China.</title>
        <authorList>
            <person name="Lu H."/>
        </authorList>
    </citation>
    <scope>NUCLEOTIDE SEQUENCE [LARGE SCALE GENOMIC DNA]</scope>
    <source>
        <strain evidence="2 3">FT55W</strain>
    </source>
</reference>
<dbReference type="EMBL" id="WWCK01000001">
    <property type="protein sequence ID" value="MYM65459.1"/>
    <property type="molecule type" value="Genomic_DNA"/>
</dbReference>
<evidence type="ECO:0000313" key="2">
    <source>
        <dbReference type="EMBL" id="MYM65459.1"/>
    </source>
</evidence>
<dbReference type="Proteomes" id="UP000450012">
    <property type="component" value="Unassembled WGS sequence"/>
</dbReference>
<organism evidence="2 3">
    <name type="scientific">Duganella rivi</name>
    <dbReference type="NCBI Taxonomy" id="2666083"/>
    <lineage>
        <taxon>Bacteria</taxon>
        <taxon>Pseudomonadati</taxon>
        <taxon>Pseudomonadota</taxon>
        <taxon>Betaproteobacteria</taxon>
        <taxon>Burkholderiales</taxon>
        <taxon>Oxalobacteraceae</taxon>
        <taxon>Telluria group</taxon>
        <taxon>Duganella</taxon>
    </lineage>
</organism>